<organism evidence="6 7">
    <name type="scientific">Camelina sativa</name>
    <name type="common">False flax</name>
    <name type="synonym">Myagrum sativum</name>
    <dbReference type="NCBI Taxonomy" id="90675"/>
    <lineage>
        <taxon>Eukaryota</taxon>
        <taxon>Viridiplantae</taxon>
        <taxon>Streptophyta</taxon>
        <taxon>Embryophyta</taxon>
        <taxon>Tracheophyta</taxon>
        <taxon>Spermatophyta</taxon>
        <taxon>Magnoliopsida</taxon>
        <taxon>eudicotyledons</taxon>
        <taxon>Gunneridae</taxon>
        <taxon>Pentapetalae</taxon>
        <taxon>rosids</taxon>
        <taxon>malvids</taxon>
        <taxon>Brassicales</taxon>
        <taxon>Brassicaceae</taxon>
        <taxon>Camelineae</taxon>
        <taxon>Camelina</taxon>
    </lineage>
</organism>
<dbReference type="PANTHER" id="PTHR45644">
    <property type="entry name" value="AAA ATPASE, PUTATIVE (AFU_ORTHOLOGUE AFUA_2G12920)-RELATED-RELATED"/>
    <property type="match status" value="1"/>
</dbReference>
<dbReference type="Pfam" id="PF24933">
    <property type="entry name" value="DUF7751"/>
    <property type="match status" value="1"/>
</dbReference>
<feature type="compositionally biased region" description="Basic and acidic residues" evidence="3">
    <location>
        <begin position="103"/>
        <end position="114"/>
    </location>
</feature>
<protein>
    <submittedName>
        <fullName evidence="7">Uncharacterized protein LOC104767657</fullName>
    </submittedName>
</protein>
<name>A0ABM0XRP5_CAMSA</name>
<keyword evidence="1" id="KW-0547">Nucleotide-binding</keyword>
<evidence type="ECO:0000259" key="5">
    <source>
        <dbReference type="Pfam" id="PF24933"/>
    </source>
</evidence>
<evidence type="ECO:0000256" key="1">
    <source>
        <dbReference type="ARBA" id="ARBA00022741"/>
    </source>
</evidence>
<sequence length="812" mass="91104">MYTRALKRNQRWSLLLQQAKYLVRPAIRNYTVSRSYGFTDHLTRSANLTRKSLLGSFYPRVGTVTSGNCLSNLKNSQLRSFSSEGDGRNASEDKHISLNKGNGVDDGKTGKEKSNSGVGHLDSHAQLGEQDQIEWLNNEKLASECKKKESPLLNRRERFKNEFLRRVQPWEKLQLSWETFPYYIHDHTKNILVECVTSHIRQKNATSIYGARLDSSSGRILLQSVPGTELYRERLVRALARDVQAPLLILDSSVLAPYDFADDYNEDSESDGENADAEADESTTESEAEDESGANNEEDSEAKTDGSENDEACLEVSEEAIKKIVPKLEEFEKLVAEELHSSGEAAAVEHSDKARRPAKKGDRVKYVGSSKKGDAKHRPLSSGQRGEVYEVSGNRVAVIFDNGGDTSSEENEKKPFHKLHMHWIDVGDLKHDLDMQAEDGYIAMEALSEVLQSTQPLIVYFPDLSQWMSRAVPKSKRNEFVDKVQEMFDKLSGPVVMICGRNKIETGSKEREKFTMILPNFGRLAKLPLPLKRLTEGLTGRKTSEDNDIYKLFTNVMSLLPPKEEDNLVVFNKQLGEDRRIVISRSNLNELLKVLEENELLCTDLYQVNTDGVILTKQRAEKVIGWARNHYLSTCPSPSVKEGRLILPRESIEISVKRLQAQEDISRKPSHNLKNIAKDEYETNFVSAVVAPGEIGVKFDDVGALEHVKKTLNELVILPMRRPELFTRGNLLRPCKGILLFGPPGTGKTLLAKALATEAGANFISITGSTLTSKWFGDAEKLTKALFSFASKLAPVIIFVDEVRNCLALLMR</sequence>
<feature type="compositionally biased region" description="Acidic residues" evidence="3">
    <location>
        <begin position="261"/>
        <end position="300"/>
    </location>
</feature>
<feature type="region of interest" description="Disordered" evidence="3">
    <location>
        <begin position="261"/>
        <end position="312"/>
    </location>
</feature>
<gene>
    <name evidence="7" type="primary">LOC104767657</name>
</gene>
<evidence type="ECO:0000313" key="6">
    <source>
        <dbReference type="Proteomes" id="UP000694864"/>
    </source>
</evidence>
<evidence type="ECO:0000259" key="4">
    <source>
        <dbReference type="Pfam" id="PF00004"/>
    </source>
</evidence>
<proteinExistence type="predicted"/>
<dbReference type="InterPro" id="IPR051701">
    <property type="entry name" value="Mito_OM_Translocase_MSP1"/>
</dbReference>
<feature type="domain" description="DUF7751" evidence="5">
    <location>
        <begin position="601"/>
        <end position="660"/>
    </location>
</feature>
<feature type="compositionally biased region" description="Basic and acidic residues" evidence="3">
    <location>
        <begin position="85"/>
        <end position="96"/>
    </location>
</feature>
<dbReference type="Gene3D" id="3.40.50.300">
    <property type="entry name" value="P-loop containing nucleotide triphosphate hydrolases"/>
    <property type="match status" value="1"/>
</dbReference>
<dbReference type="InterPro" id="IPR056653">
    <property type="entry name" value="DUF7751"/>
</dbReference>
<dbReference type="GeneID" id="104767657"/>
<evidence type="ECO:0000313" key="7">
    <source>
        <dbReference type="RefSeq" id="XP_010489952.1"/>
    </source>
</evidence>
<dbReference type="InterPro" id="IPR027417">
    <property type="entry name" value="P-loop_NTPase"/>
</dbReference>
<dbReference type="PANTHER" id="PTHR45644:SF62">
    <property type="entry name" value="P-LOOP CONTAINING NUCLEOSIDE TRIPHOSPHATE HYDROLASES SUPERFAMILY PROTEIN"/>
    <property type="match status" value="1"/>
</dbReference>
<feature type="compositionally biased region" description="Basic and acidic residues" evidence="3">
    <location>
        <begin position="343"/>
        <end position="377"/>
    </location>
</feature>
<dbReference type="InterPro" id="IPR003959">
    <property type="entry name" value="ATPase_AAA_core"/>
</dbReference>
<evidence type="ECO:0000256" key="3">
    <source>
        <dbReference type="SAM" id="MobiDB-lite"/>
    </source>
</evidence>
<reference evidence="6" key="1">
    <citation type="journal article" date="2014" name="Nat. Commun.">
        <title>The emerging biofuel crop Camelina sativa retains a highly undifferentiated hexaploid genome structure.</title>
        <authorList>
            <person name="Kagale S."/>
            <person name="Koh C."/>
            <person name="Nixon J."/>
            <person name="Bollina V."/>
            <person name="Clarke W.E."/>
            <person name="Tuteja R."/>
            <person name="Spillane C."/>
            <person name="Robinson S.J."/>
            <person name="Links M.G."/>
            <person name="Clarke C."/>
            <person name="Higgins E.E."/>
            <person name="Huebert T."/>
            <person name="Sharpe A.G."/>
            <person name="Parkin I.A."/>
        </authorList>
    </citation>
    <scope>NUCLEOTIDE SEQUENCE [LARGE SCALE GENOMIC DNA]</scope>
    <source>
        <strain evidence="6">cv. DH55</strain>
    </source>
</reference>
<evidence type="ECO:0000256" key="2">
    <source>
        <dbReference type="ARBA" id="ARBA00022840"/>
    </source>
</evidence>
<keyword evidence="2" id="KW-0067">ATP-binding</keyword>
<dbReference type="SUPFAM" id="SSF52540">
    <property type="entry name" value="P-loop containing nucleoside triphosphate hydrolases"/>
    <property type="match status" value="1"/>
</dbReference>
<feature type="region of interest" description="Disordered" evidence="3">
    <location>
        <begin position="343"/>
        <end position="385"/>
    </location>
</feature>
<feature type="region of interest" description="Disordered" evidence="3">
    <location>
        <begin position="80"/>
        <end position="123"/>
    </location>
</feature>
<feature type="domain" description="ATPase AAA-type core" evidence="4">
    <location>
        <begin position="738"/>
        <end position="803"/>
    </location>
</feature>
<keyword evidence="6" id="KW-1185">Reference proteome</keyword>
<accession>A0ABM0XRP5</accession>
<dbReference type="Proteomes" id="UP000694864">
    <property type="component" value="Chromosome 19"/>
</dbReference>
<dbReference type="RefSeq" id="XP_010489952.1">
    <property type="nucleotide sequence ID" value="XM_010491650.2"/>
</dbReference>
<dbReference type="Pfam" id="PF00004">
    <property type="entry name" value="AAA"/>
    <property type="match status" value="1"/>
</dbReference>
<reference evidence="7" key="2">
    <citation type="submission" date="2025-08" db="UniProtKB">
        <authorList>
            <consortium name="RefSeq"/>
        </authorList>
    </citation>
    <scope>IDENTIFICATION</scope>
    <source>
        <tissue evidence="7">Leaf</tissue>
    </source>
</reference>